<dbReference type="OMA" id="NAIDPPD"/>
<evidence type="ECO:0000256" key="7">
    <source>
        <dbReference type="ARBA" id="ARBA00022801"/>
    </source>
</evidence>
<dbReference type="Pfam" id="PF02163">
    <property type="entry name" value="Peptidase_M50"/>
    <property type="match status" value="1"/>
</dbReference>
<feature type="transmembrane region" description="Helical" evidence="14">
    <location>
        <begin position="458"/>
        <end position="481"/>
    </location>
</feature>
<evidence type="ECO:0000256" key="1">
    <source>
        <dbReference type="ARBA" id="ARBA00004508"/>
    </source>
</evidence>
<feature type="domain" description="Peptidase M50" evidence="15">
    <location>
        <begin position="287"/>
        <end position="446"/>
    </location>
</feature>
<reference evidence="17" key="1">
    <citation type="journal article" date="2016" name="Nature">
        <title>The genome of the seagrass Zostera marina reveals angiosperm adaptation to the sea.</title>
        <authorList>
            <person name="Olsen J.L."/>
            <person name="Rouze P."/>
            <person name="Verhelst B."/>
            <person name="Lin Y.-C."/>
            <person name="Bayer T."/>
            <person name="Collen J."/>
            <person name="Dattolo E."/>
            <person name="De Paoli E."/>
            <person name="Dittami S."/>
            <person name="Maumus F."/>
            <person name="Michel G."/>
            <person name="Kersting A."/>
            <person name="Lauritano C."/>
            <person name="Lohaus R."/>
            <person name="Toepel M."/>
            <person name="Tonon T."/>
            <person name="Vanneste K."/>
            <person name="Amirebrahimi M."/>
            <person name="Brakel J."/>
            <person name="Bostroem C."/>
            <person name="Chovatia M."/>
            <person name="Grimwood J."/>
            <person name="Jenkins J.W."/>
            <person name="Jueterbock A."/>
            <person name="Mraz A."/>
            <person name="Stam W.T."/>
            <person name="Tice H."/>
            <person name="Bornberg-Bauer E."/>
            <person name="Green P.J."/>
            <person name="Pearson G.A."/>
            <person name="Procaccini G."/>
            <person name="Duarte C.M."/>
            <person name="Schmutz J."/>
            <person name="Reusch T.B.H."/>
            <person name="Van de Peer Y."/>
        </authorList>
    </citation>
    <scope>NUCLEOTIDE SEQUENCE [LARGE SCALE GENOMIC DNA]</scope>
    <source>
        <strain evidence="17">cv. Finnish</strain>
    </source>
</reference>
<keyword evidence="3" id="KW-0150">Chloroplast</keyword>
<evidence type="ECO:0000313" key="16">
    <source>
        <dbReference type="EMBL" id="KMZ62280.1"/>
    </source>
</evidence>
<keyword evidence="7" id="KW-0378">Hydrolase</keyword>
<dbReference type="GO" id="GO:0004222">
    <property type="term" value="F:metalloendopeptidase activity"/>
    <property type="evidence" value="ECO:0000318"/>
    <property type="project" value="GO_Central"/>
</dbReference>
<evidence type="ECO:0000256" key="12">
    <source>
        <dbReference type="ARBA" id="ARBA00024314"/>
    </source>
</evidence>
<keyword evidence="4" id="KW-0934">Plastid</keyword>
<keyword evidence="5" id="KW-0645">Protease</keyword>
<dbReference type="InterPro" id="IPR044838">
    <property type="entry name" value="EGY1-like"/>
</dbReference>
<feature type="transmembrane region" description="Helical" evidence="14">
    <location>
        <begin position="502"/>
        <end position="519"/>
    </location>
</feature>
<evidence type="ECO:0000256" key="13">
    <source>
        <dbReference type="SAM" id="MobiDB-lite"/>
    </source>
</evidence>
<gene>
    <name evidence="16" type="ORF">ZOSMA_47G00730</name>
</gene>
<dbReference type="PANTHER" id="PTHR31412">
    <property type="entry name" value="ZINC METALLOPROTEASE EGY1"/>
    <property type="match status" value="1"/>
</dbReference>
<protein>
    <submittedName>
        <fullName evidence="16">Peptidase M50 family protein</fullName>
    </submittedName>
</protein>
<feature type="transmembrane region" description="Helical" evidence="14">
    <location>
        <begin position="225"/>
        <end position="247"/>
    </location>
</feature>
<keyword evidence="11 14" id="KW-0472">Membrane</keyword>
<evidence type="ECO:0000256" key="6">
    <source>
        <dbReference type="ARBA" id="ARBA00022692"/>
    </source>
</evidence>
<evidence type="ECO:0000256" key="9">
    <source>
        <dbReference type="ARBA" id="ARBA00022989"/>
    </source>
</evidence>
<sequence length="534" mass="57781">MAAVSLTSPYFTNLTSQFHFASTRGDFRVRKNCVLGSGYLVKRNISGGRRLGYLGNGIKCFDGDGGDKEEGKLNSSEKTDRELGASADLKKEEQPPASVSYREPIFRSFQMDSIKLMELLGPEKVDPADVKLIKEKLFGYSTFWVTKEDQFGELGEGILFLGNLRGKREDVFSKLQRQLVEVTGNKYNLFMVEEPDSDELDPRGGPHVSFGLLRKEVSEPGPTSLWQYVIAILLFVVTIGSCVELGIASQLKSLPPDVVRYFTDPNATEPPDMELLVPFVESALPLAYGVLGIQVFHEFGHFLVAFSKKVKLGIPFLIPNISLGSFGAITQFKSILPDKKTMVDIAVAGPLAGSALSFSMFLVGLLLSSNPNAAGDLVQVPSLLFQGSLLLGLISRSFLGSTVMHAATVAVHPLLIAGWCGLTTSAFNMLPVGCLDGGRAMQGTFGKSALTGFGLTTYALLGLGVLGGPLSLPWGLYILICQRTPEKSCLDDVSEVGTWRKVAISVAFFLVVLTLVPLWDELAEELGIGLVTTF</sequence>
<evidence type="ECO:0000256" key="4">
    <source>
        <dbReference type="ARBA" id="ARBA00022640"/>
    </source>
</evidence>
<keyword evidence="17" id="KW-1185">Reference proteome</keyword>
<comment type="function">
    <text evidence="12">Probable membrane-associated metalloprotease that may be involved in chloroplast development.</text>
</comment>
<comment type="similarity">
    <text evidence="2">Belongs to the peptidase M50B family.</text>
</comment>
<keyword evidence="9 14" id="KW-1133">Transmembrane helix</keyword>
<evidence type="ECO:0000256" key="5">
    <source>
        <dbReference type="ARBA" id="ARBA00022670"/>
    </source>
</evidence>
<dbReference type="PANTHER" id="PTHR31412:SF0">
    <property type="entry name" value="ZINC METALLOPROTEASE EGY1, CHLOROPLASTIC-RELATED"/>
    <property type="match status" value="1"/>
</dbReference>
<evidence type="ECO:0000256" key="2">
    <source>
        <dbReference type="ARBA" id="ARBA00007931"/>
    </source>
</evidence>
<proteinExistence type="inferred from homology"/>
<evidence type="ECO:0000313" key="17">
    <source>
        <dbReference type="Proteomes" id="UP000036987"/>
    </source>
</evidence>
<evidence type="ECO:0000256" key="8">
    <source>
        <dbReference type="ARBA" id="ARBA00022946"/>
    </source>
</evidence>
<dbReference type="OrthoDB" id="195057at2759"/>
<evidence type="ECO:0000256" key="10">
    <source>
        <dbReference type="ARBA" id="ARBA00023049"/>
    </source>
</evidence>
<evidence type="ECO:0000256" key="11">
    <source>
        <dbReference type="ARBA" id="ARBA00023136"/>
    </source>
</evidence>
<feature type="region of interest" description="Disordered" evidence="13">
    <location>
        <begin position="68"/>
        <end position="97"/>
    </location>
</feature>
<dbReference type="Proteomes" id="UP000036987">
    <property type="component" value="Unassembled WGS sequence"/>
</dbReference>
<keyword evidence="8" id="KW-0809">Transit peptide</keyword>
<name>A0A0K9P242_ZOSMR</name>
<feature type="transmembrane region" description="Helical" evidence="14">
    <location>
        <begin position="406"/>
        <end position="427"/>
    </location>
</feature>
<keyword evidence="10" id="KW-0482">Metalloprotease</keyword>
<organism evidence="16 17">
    <name type="scientific">Zostera marina</name>
    <name type="common">Eelgrass</name>
    <dbReference type="NCBI Taxonomy" id="29655"/>
    <lineage>
        <taxon>Eukaryota</taxon>
        <taxon>Viridiplantae</taxon>
        <taxon>Streptophyta</taxon>
        <taxon>Embryophyta</taxon>
        <taxon>Tracheophyta</taxon>
        <taxon>Spermatophyta</taxon>
        <taxon>Magnoliopsida</taxon>
        <taxon>Liliopsida</taxon>
        <taxon>Zosteraceae</taxon>
        <taxon>Zostera</taxon>
    </lineage>
</organism>
<dbReference type="GO" id="GO:0031969">
    <property type="term" value="C:chloroplast membrane"/>
    <property type="evidence" value="ECO:0007669"/>
    <property type="project" value="UniProtKB-SubCell"/>
</dbReference>
<feature type="compositionally biased region" description="Basic and acidic residues" evidence="13">
    <location>
        <begin position="68"/>
        <end position="94"/>
    </location>
</feature>
<accession>A0A0K9P242</accession>
<dbReference type="EMBL" id="LFYR01001390">
    <property type="protein sequence ID" value="KMZ62280.1"/>
    <property type="molecule type" value="Genomic_DNA"/>
</dbReference>
<comment type="caution">
    <text evidence="16">The sequence shown here is derived from an EMBL/GenBank/DDBJ whole genome shotgun (WGS) entry which is preliminary data.</text>
</comment>
<comment type="subcellular location">
    <subcellularLocation>
        <location evidence="1">Plastid</location>
        <location evidence="1">Chloroplast membrane</location>
        <topology evidence="1">Multi-pass membrane protein</topology>
    </subcellularLocation>
</comment>
<evidence type="ECO:0000259" key="15">
    <source>
        <dbReference type="Pfam" id="PF02163"/>
    </source>
</evidence>
<keyword evidence="6 14" id="KW-0812">Transmembrane</keyword>
<evidence type="ECO:0000256" key="3">
    <source>
        <dbReference type="ARBA" id="ARBA00022528"/>
    </source>
</evidence>
<feature type="transmembrane region" description="Helical" evidence="14">
    <location>
        <begin position="343"/>
        <end position="367"/>
    </location>
</feature>
<feature type="transmembrane region" description="Helical" evidence="14">
    <location>
        <begin position="373"/>
        <end position="394"/>
    </location>
</feature>
<dbReference type="CDD" id="cd06160">
    <property type="entry name" value="S2P-M50_like_2"/>
    <property type="match status" value="1"/>
</dbReference>
<dbReference type="GO" id="GO:0009507">
    <property type="term" value="C:chloroplast"/>
    <property type="evidence" value="ECO:0000318"/>
    <property type="project" value="GO_Central"/>
</dbReference>
<dbReference type="AlphaFoldDB" id="A0A0K9P242"/>
<dbReference type="STRING" id="29655.A0A0K9P242"/>
<evidence type="ECO:0000256" key="14">
    <source>
        <dbReference type="SAM" id="Phobius"/>
    </source>
</evidence>
<dbReference type="GO" id="GO:0006508">
    <property type="term" value="P:proteolysis"/>
    <property type="evidence" value="ECO:0007669"/>
    <property type="project" value="UniProtKB-KW"/>
</dbReference>
<dbReference type="InterPro" id="IPR008915">
    <property type="entry name" value="Peptidase_M50"/>
</dbReference>